<protein>
    <submittedName>
        <fullName evidence="1">Uncharacterized protein</fullName>
    </submittedName>
</protein>
<reference evidence="1" key="1">
    <citation type="journal article" date="2015" name="Proc. Natl. Acad. Sci. U.S.A.">
        <title>Networks of energetic and metabolic interactions define dynamics in microbial communities.</title>
        <authorList>
            <person name="Embree M."/>
            <person name="Liu J.K."/>
            <person name="Al-Bassam M.M."/>
            <person name="Zengler K."/>
        </authorList>
    </citation>
    <scope>NUCLEOTIDE SEQUENCE</scope>
</reference>
<name>A0A0W8FBS8_9ZZZZ</name>
<organism evidence="1">
    <name type="scientific">hydrocarbon metagenome</name>
    <dbReference type="NCBI Taxonomy" id="938273"/>
    <lineage>
        <taxon>unclassified sequences</taxon>
        <taxon>metagenomes</taxon>
        <taxon>ecological metagenomes</taxon>
    </lineage>
</organism>
<accession>A0A0W8FBS8</accession>
<dbReference type="EMBL" id="LNQE01001387">
    <property type="protein sequence ID" value="KUG18348.1"/>
    <property type="molecule type" value="Genomic_DNA"/>
</dbReference>
<dbReference type="AlphaFoldDB" id="A0A0W8FBS8"/>
<proteinExistence type="predicted"/>
<gene>
    <name evidence="1" type="ORF">ASZ90_011958</name>
</gene>
<comment type="caution">
    <text evidence="1">The sequence shown here is derived from an EMBL/GenBank/DDBJ whole genome shotgun (WGS) entry which is preliminary data.</text>
</comment>
<evidence type="ECO:0000313" key="1">
    <source>
        <dbReference type="EMBL" id="KUG18348.1"/>
    </source>
</evidence>
<sequence>MPKTTLTLSEPIAKALKIYTVQAKSSMRAQSQVIEEALREFFENHGIKIEE</sequence>